<evidence type="ECO:0000256" key="1">
    <source>
        <dbReference type="ARBA" id="ARBA00001946"/>
    </source>
</evidence>
<dbReference type="Pfam" id="PF06888">
    <property type="entry name" value="Put_Phosphatase"/>
    <property type="match status" value="1"/>
</dbReference>
<sequence length="244" mass="27725">MARKLAAFDFDHTIVEGNSDIVVRDLISKESIPDSVRKLYKNDGWTAYMQGIFELLHLQGHKESVIAKVVGEIPATKGISELIHKLKEENYDVIIISDANSFLINTWLEHNNLKDCIHKVFTNPAKFVNGLLKIEMYHLQQDCKLSTKNLCKGKILEDFIKGRELEGVAYEKTVYVGDGNNDFCPMLRLNDKDLACVRDKYSCLQLINKVKEGKPIPSTGLIYTMKAHVLVWNTGFDILDHLSN</sequence>
<dbReference type="InterPro" id="IPR006384">
    <property type="entry name" value="HAD_hydro_PyrdxlP_Pase-like"/>
</dbReference>
<dbReference type="PANTHER" id="PTHR20889:SF12">
    <property type="entry name" value="LP01149P"/>
    <property type="match status" value="1"/>
</dbReference>
<gene>
    <name evidence="7" type="primary">LOC108561852</name>
</gene>
<dbReference type="InterPro" id="IPR036412">
    <property type="entry name" value="HAD-like_sf"/>
</dbReference>
<dbReference type="RefSeq" id="XP_017775435.1">
    <property type="nucleotide sequence ID" value="XM_017919946.1"/>
</dbReference>
<evidence type="ECO:0000256" key="2">
    <source>
        <dbReference type="ARBA" id="ARBA00008541"/>
    </source>
</evidence>
<dbReference type="NCBIfam" id="TIGR01489">
    <property type="entry name" value="DKMTPPase-SF"/>
    <property type="match status" value="1"/>
</dbReference>
<dbReference type="Proteomes" id="UP000695000">
    <property type="component" value="Unplaced"/>
</dbReference>
<evidence type="ECO:0000256" key="4">
    <source>
        <dbReference type="ARBA" id="ARBA00022801"/>
    </source>
</evidence>
<reference evidence="7" key="1">
    <citation type="submission" date="2025-08" db="UniProtKB">
        <authorList>
            <consortium name="RefSeq"/>
        </authorList>
    </citation>
    <scope>IDENTIFICATION</scope>
    <source>
        <tissue evidence="7">Whole Larva</tissue>
    </source>
</reference>
<dbReference type="PIRSF" id="PIRSF031051">
    <property type="entry name" value="PyrdxlP_Pase_PHOSPHO2"/>
    <property type="match status" value="1"/>
</dbReference>
<accession>A0ABM1MLI5</accession>
<comment type="cofactor">
    <cofactor evidence="1">
        <name>Mg(2+)</name>
        <dbReference type="ChEBI" id="CHEBI:18420"/>
    </cofactor>
</comment>
<keyword evidence="4" id="KW-0378">Hydrolase</keyword>
<dbReference type="InterPro" id="IPR023214">
    <property type="entry name" value="HAD_sf"/>
</dbReference>
<keyword evidence="5" id="KW-0460">Magnesium</keyword>
<evidence type="ECO:0000256" key="5">
    <source>
        <dbReference type="ARBA" id="ARBA00022842"/>
    </source>
</evidence>
<evidence type="ECO:0000313" key="6">
    <source>
        <dbReference type="Proteomes" id="UP000695000"/>
    </source>
</evidence>
<name>A0ABM1MLI5_NICVS</name>
<organism evidence="6 7">
    <name type="scientific">Nicrophorus vespilloides</name>
    <name type="common">Boreal carrion beetle</name>
    <dbReference type="NCBI Taxonomy" id="110193"/>
    <lineage>
        <taxon>Eukaryota</taxon>
        <taxon>Metazoa</taxon>
        <taxon>Ecdysozoa</taxon>
        <taxon>Arthropoda</taxon>
        <taxon>Hexapoda</taxon>
        <taxon>Insecta</taxon>
        <taxon>Pterygota</taxon>
        <taxon>Neoptera</taxon>
        <taxon>Endopterygota</taxon>
        <taxon>Coleoptera</taxon>
        <taxon>Polyphaga</taxon>
        <taxon>Staphyliniformia</taxon>
        <taxon>Silphidae</taxon>
        <taxon>Nicrophorinae</taxon>
        <taxon>Nicrophorus</taxon>
    </lineage>
</organism>
<proteinExistence type="inferred from homology"/>
<dbReference type="Gene3D" id="3.40.50.1000">
    <property type="entry name" value="HAD superfamily/HAD-like"/>
    <property type="match status" value="1"/>
</dbReference>
<keyword evidence="6" id="KW-1185">Reference proteome</keyword>
<dbReference type="NCBIfam" id="TIGR01488">
    <property type="entry name" value="HAD-SF-IB"/>
    <property type="match status" value="1"/>
</dbReference>
<keyword evidence="3" id="KW-0479">Metal-binding</keyword>
<dbReference type="GeneID" id="108561852"/>
<dbReference type="SUPFAM" id="SSF56784">
    <property type="entry name" value="HAD-like"/>
    <property type="match status" value="1"/>
</dbReference>
<evidence type="ECO:0000313" key="7">
    <source>
        <dbReference type="RefSeq" id="XP_017775435.1"/>
    </source>
</evidence>
<protein>
    <submittedName>
        <fullName evidence="7">Probable phosphatase phospho2</fullName>
    </submittedName>
</protein>
<dbReference type="InterPro" id="IPR016965">
    <property type="entry name" value="Pase_PHOSPHO-typ"/>
</dbReference>
<evidence type="ECO:0000256" key="3">
    <source>
        <dbReference type="ARBA" id="ARBA00022723"/>
    </source>
</evidence>
<comment type="similarity">
    <text evidence="2">Belongs to the HAD-like hydrolase superfamily. PHOSPHO family.</text>
</comment>
<dbReference type="PANTHER" id="PTHR20889">
    <property type="entry name" value="PHOSPHATASE, ORPHAN 1, 2"/>
    <property type="match status" value="1"/>
</dbReference>